<organism evidence="1 2">
    <name type="scientific">Streptomyces albus</name>
    <dbReference type="NCBI Taxonomy" id="1888"/>
    <lineage>
        <taxon>Bacteria</taxon>
        <taxon>Bacillati</taxon>
        <taxon>Actinomycetota</taxon>
        <taxon>Actinomycetes</taxon>
        <taxon>Kitasatosporales</taxon>
        <taxon>Streptomycetaceae</taxon>
        <taxon>Streptomyces</taxon>
    </lineage>
</organism>
<dbReference type="AlphaFoldDB" id="A0A6C1CBL1"/>
<dbReference type="EMBL" id="RCIY01000044">
    <property type="protein sequence ID" value="TGG85423.1"/>
    <property type="molecule type" value="Genomic_DNA"/>
</dbReference>
<gene>
    <name evidence="1" type="ORF">D8771_09540</name>
</gene>
<proteinExistence type="predicted"/>
<name>A0A6C1CBL1_9ACTN</name>
<evidence type="ECO:0000313" key="1">
    <source>
        <dbReference type="EMBL" id="TGG85423.1"/>
    </source>
</evidence>
<dbReference type="Pfam" id="PF14145">
    <property type="entry name" value="YrhK"/>
    <property type="match status" value="1"/>
</dbReference>
<sequence>MRPGRPGPSSRIAPRRSTSVGPVPKKPAPHHPTGRSLTLHIGHEELVVRRRYEAASVVNDALIAAWFLVGSVMFLSPDWTRTGTWFFILGSIELMIRPVIRLSRQLHLTRIRGGVQGTTVSDQDY</sequence>
<dbReference type="InterPro" id="IPR025424">
    <property type="entry name" value="YrhK_domain"/>
</dbReference>
<reference evidence="1 2" key="1">
    <citation type="submission" date="2018-10" db="EMBL/GenBank/DDBJ databases">
        <title>Isolation of pseudouridimycin from Streptomyces albus DSM 40763.</title>
        <authorList>
            <person name="Rosenqvist P."/>
            <person name="Metsae-Ketelae M."/>
            <person name="Virta P."/>
        </authorList>
    </citation>
    <scope>NUCLEOTIDE SEQUENCE [LARGE SCALE GENOMIC DNA]</scope>
    <source>
        <strain evidence="1 2">DSM 40763</strain>
    </source>
</reference>
<accession>A0A6C1CBL1</accession>
<protein>
    <submittedName>
        <fullName evidence="1">Uncharacterized protein</fullName>
    </submittedName>
</protein>
<evidence type="ECO:0000313" key="2">
    <source>
        <dbReference type="Proteomes" id="UP000298111"/>
    </source>
</evidence>
<comment type="caution">
    <text evidence="1">The sequence shown here is derived from an EMBL/GenBank/DDBJ whole genome shotgun (WGS) entry which is preliminary data.</text>
</comment>
<dbReference type="Proteomes" id="UP000298111">
    <property type="component" value="Unassembled WGS sequence"/>
</dbReference>